<reference evidence="1 2" key="1">
    <citation type="submission" date="2017-09" db="EMBL/GenBank/DDBJ databases">
        <title>Depth-based differentiation of microbial function through sediment-hosted aquifers and enrichment of novel symbionts in the deep terrestrial subsurface.</title>
        <authorList>
            <person name="Probst A.J."/>
            <person name="Ladd B."/>
            <person name="Jarett J.K."/>
            <person name="Geller-Mcgrath D.E."/>
            <person name="Sieber C.M."/>
            <person name="Emerson J.B."/>
            <person name="Anantharaman K."/>
            <person name="Thomas B.C."/>
            <person name="Malmstrom R."/>
            <person name="Stieglmeier M."/>
            <person name="Klingl A."/>
            <person name="Woyke T."/>
            <person name="Ryan C.M."/>
            <person name="Banfield J.F."/>
        </authorList>
    </citation>
    <scope>NUCLEOTIDE SEQUENCE [LARGE SCALE GENOMIC DNA]</scope>
    <source>
        <strain evidence="1">CG11_big_fil_rev_8_21_14_0_20_46_11</strain>
    </source>
</reference>
<organism evidence="1 2">
    <name type="scientific">Candidatus Taylorbacteria bacterium CG11_big_fil_rev_8_21_14_0_20_46_11</name>
    <dbReference type="NCBI Taxonomy" id="1975025"/>
    <lineage>
        <taxon>Bacteria</taxon>
        <taxon>Candidatus Tayloriibacteriota</taxon>
    </lineage>
</organism>
<protein>
    <submittedName>
        <fullName evidence="1">Type II toxin-antitoxin system mRNA interferase toxin, RelE/StbE family</fullName>
    </submittedName>
</protein>
<proteinExistence type="predicted"/>
<name>A0A2H0KD77_9BACT</name>
<gene>
    <name evidence="1" type="ORF">COV91_00170</name>
</gene>
<dbReference type="EMBL" id="PCVG01000005">
    <property type="protein sequence ID" value="PIQ69177.1"/>
    <property type="molecule type" value="Genomic_DNA"/>
</dbReference>
<sequence length="86" mass="10110">MITVTYKATFVRQFDALEEGLQNEVLEKIELFKNQRNHKQLKVHKLHGPLHGRYGFSVNYKFRIVFGYSSKNEVVLLAVGDHDVYR</sequence>
<dbReference type="AlphaFoldDB" id="A0A2H0KD77"/>
<dbReference type="Proteomes" id="UP000229342">
    <property type="component" value="Unassembled WGS sequence"/>
</dbReference>
<dbReference type="InterPro" id="IPR035093">
    <property type="entry name" value="RelE/ParE_toxin_dom_sf"/>
</dbReference>
<evidence type="ECO:0000313" key="2">
    <source>
        <dbReference type="Proteomes" id="UP000229342"/>
    </source>
</evidence>
<dbReference type="SUPFAM" id="SSF143011">
    <property type="entry name" value="RelE-like"/>
    <property type="match status" value="1"/>
</dbReference>
<evidence type="ECO:0000313" key="1">
    <source>
        <dbReference type="EMBL" id="PIQ69177.1"/>
    </source>
</evidence>
<accession>A0A2H0KD77</accession>
<dbReference type="Gene3D" id="3.30.2310.20">
    <property type="entry name" value="RelE-like"/>
    <property type="match status" value="1"/>
</dbReference>
<comment type="caution">
    <text evidence="1">The sequence shown here is derived from an EMBL/GenBank/DDBJ whole genome shotgun (WGS) entry which is preliminary data.</text>
</comment>